<dbReference type="AlphaFoldDB" id="A0A6C0KG79"/>
<sequence>MSTWFDQSNNANKLRQSYLKGFLDISGGGILVRSDNSLNFYTSADGVVPKFALDANKLRVPNNAAKNSSVSNGGFVSANAIAGVSVEITTDKLSYLHGLDENVQAAITEFHNYKTAQSTSATIANLNSTNANITSDATIGGRLYVGGDTNMRGNLQVDQNLYVGGNVIVAGSQVVNMDFYVKGNTHLDGDVFIGKELRVFNANLYVQKNITASGELISTGNTFIKKNIDICGNTVMAGTLTLGGDASFNSNLKVAGTIFCDKIIIGTDLSDNGTMHIGQKLTAASDVEIGGKLDVAGNTALVGKLDVTGATGLTTLSTSGLATLNSASVTNNATVGGTLTVTGGISLSTASTSGLATLNSASVTNNANVGGAFYTSGDASFNSKLDVAGAAKLASTLSTTGDASFNSKLFVTGDASLNAHVSARDISSGILQTGRLIIEDNFSNNANVPNTIRTTAGNIRISPSQATDWTVITSNLQVDGSINFTGAMVRTDTIVKVTEAFDVSNSGSRTALIVSQYAAHKNIASFDRGDESDSVFTVGRDNCVGINITDASLNANWHLDVSGATRISKDLQVNGDVSFTKELSVSGNVVISKDLTVTKKVGIAETLDVSGASVFHSTAEIKGNAILRSHLKMDASKFIDQVGAEAW</sequence>
<accession>A0A6C0KG79</accession>
<dbReference type="SUPFAM" id="SSF51161">
    <property type="entry name" value="Trimeric LpxA-like enzymes"/>
    <property type="match status" value="1"/>
</dbReference>
<organism evidence="1">
    <name type="scientific">viral metagenome</name>
    <dbReference type="NCBI Taxonomy" id="1070528"/>
    <lineage>
        <taxon>unclassified sequences</taxon>
        <taxon>metagenomes</taxon>
        <taxon>organismal metagenomes</taxon>
    </lineage>
</organism>
<proteinExistence type="predicted"/>
<dbReference type="EMBL" id="MN740895">
    <property type="protein sequence ID" value="QHU17005.1"/>
    <property type="molecule type" value="Genomic_DNA"/>
</dbReference>
<dbReference type="InterPro" id="IPR011004">
    <property type="entry name" value="Trimer_LpxA-like_sf"/>
</dbReference>
<name>A0A6C0KG79_9ZZZZ</name>
<protein>
    <submittedName>
        <fullName evidence="1">Uncharacterized protein</fullName>
    </submittedName>
</protein>
<evidence type="ECO:0000313" key="1">
    <source>
        <dbReference type="EMBL" id="QHU17005.1"/>
    </source>
</evidence>
<dbReference type="Gene3D" id="2.160.10.10">
    <property type="entry name" value="Hexapeptide repeat proteins"/>
    <property type="match status" value="1"/>
</dbReference>
<reference evidence="1" key="1">
    <citation type="journal article" date="2020" name="Nature">
        <title>Giant virus diversity and host interactions through global metagenomics.</title>
        <authorList>
            <person name="Schulz F."/>
            <person name="Roux S."/>
            <person name="Paez-Espino D."/>
            <person name="Jungbluth S."/>
            <person name="Walsh D.A."/>
            <person name="Denef V.J."/>
            <person name="McMahon K.D."/>
            <person name="Konstantinidis K.T."/>
            <person name="Eloe-Fadrosh E.A."/>
            <person name="Kyrpides N.C."/>
            <person name="Woyke T."/>
        </authorList>
    </citation>
    <scope>NUCLEOTIDE SEQUENCE</scope>
    <source>
        <strain evidence="1">GVMAG-S-3300012000-53</strain>
    </source>
</reference>